<dbReference type="RefSeq" id="WP_007784336.1">
    <property type="nucleotide sequence ID" value="NZ_CM001441.1"/>
</dbReference>
<feature type="signal peptide" evidence="3">
    <location>
        <begin position="1"/>
        <end position="29"/>
    </location>
</feature>
<keyword evidence="2" id="KW-1133">Transmembrane helix</keyword>
<feature type="chain" id="PRO_5038747445" evidence="3">
    <location>
        <begin position="30"/>
        <end position="2139"/>
    </location>
</feature>
<dbReference type="Pfam" id="PF20148">
    <property type="entry name" value="DUF6531"/>
    <property type="match status" value="1"/>
</dbReference>
<dbReference type="HOGENOM" id="CLU_001086_0_0_9"/>
<keyword evidence="3" id="KW-0732">Signal</keyword>
<feature type="domain" description="DUF6531" evidence="4">
    <location>
        <begin position="483"/>
        <end position="552"/>
    </location>
</feature>
<feature type="transmembrane region" description="Helical" evidence="2">
    <location>
        <begin position="2109"/>
        <end position="2128"/>
    </location>
</feature>
<dbReference type="Gene3D" id="2.60.120.260">
    <property type="entry name" value="Galactose-binding domain-like"/>
    <property type="match status" value="2"/>
</dbReference>
<dbReference type="InterPro" id="IPR045351">
    <property type="entry name" value="DUF6531"/>
</dbReference>
<dbReference type="NCBIfam" id="NF033679">
    <property type="entry name" value="DNRLRE_dom"/>
    <property type="match status" value="1"/>
</dbReference>
<dbReference type="STRING" id="768710.DesyoDRAFT_3061"/>
<protein>
    <submittedName>
        <fullName evidence="6">RHS repeat-associated core domain protein</fullName>
    </submittedName>
</protein>
<evidence type="ECO:0000256" key="3">
    <source>
        <dbReference type="SAM" id="SignalP"/>
    </source>
</evidence>
<dbReference type="PANTHER" id="PTHR32305">
    <property type="match status" value="1"/>
</dbReference>
<name>H5XVM2_9FIRM</name>
<dbReference type="NCBIfam" id="TIGR03696">
    <property type="entry name" value="Rhs_assc_core"/>
    <property type="match status" value="1"/>
</dbReference>
<keyword evidence="2" id="KW-0472">Membrane</keyword>
<dbReference type="EMBL" id="CM001441">
    <property type="protein sequence ID" value="EHQ90105.1"/>
    <property type="molecule type" value="Genomic_DNA"/>
</dbReference>
<dbReference type="Pfam" id="PF25023">
    <property type="entry name" value="TEN_YD-shell"/>
    <property type="match status" value="1"/>
</dbReference>
<evidence type="ECO:0000259" key="4">
    <source>
        <dbReference type="Pfam" id="PF20148"/>
    </source>
</evidence>
<dbReference type="SUPFAM" id="SSF49785">
    <property type="entry name" value="Galactose-binding domain-like"/>
    <property type="match status" value="1"/>
</dbReference>
<evidence type="ECO:0000256" key="2">
    <source>
        <dbReference type="SAM" id="Phobius"/>
    </source>
</evidence>
<evidence type="ECO:0000313" key="7">
    <source>
        <dbReference type="Proteomes" id="UP000005104"/>
    </source>
</evidence>
<feature type="domain" description="Teneurin-like YD-shell" evidence="5">
    <location>
        <begin position="1693"/>
        <end position="1964"/>
    </location>
</feature>
<proteinExistence type="predicted"/>
<keyword evidence="7" id="KW-1185">Reference proteome</keyword>
<evidence type="ECO:0000256" key="1">
    <source>
        <dbReference type="ARBA" id="ARBA00022737"/>
    </source>
</evidence>
<dbReference type="eggNOG" id="COG3209">
    <property type="taxonomic scope" value="Bacteria"/>
</dbReference>
<dbReference type="NCBIfam" id="TIGR01643">
    <property type="entry name" value="YD_repeat_2x"/>
    <property type="match status" value="5"/>
</dbReference>
<accession>H5XVM2</accession>
<dbReference type="OrthoDB" id="513777at2"/>
<dbReference type="InterPro" id="IPR056823">
    <property type="entry name" value="TEN-like_YD-shell"/>
</dbReference>
<dbReference type="Pfam" id="PF05593">
    <property type="entry name" value="RHS_repeat"/>
    <property type="match status" value="3"/>
</dbReference>
<keyword evidence="1" id="KW-0677">Repeat</keyword>
<dbReference type="InterPro" id="IPR008979">
    <property type="entry name" value="Galactose-bd-like_sf"/>
</dbReference>
<dbReference type="Proteomes" id="UP000005104">
    <property type="component" value="Chromosome"/>
</dbReference>
<sequence length="2139" mass="234170">MGRQRTNLISGILSLSMLFFGIAPQLTLAAAAKEGLTNLSKTEQAISEKKLNKNVTKVRELTENRDKYTKHYLNSDGSFTAETSKSSRHYLDAGGKWQDISNKVVPSAKAGFAAQNEANGFQTQFADHSASDILVNVILDAKHQIAWKMDQVQKVDAVKTDTSVTYPNLLPSTDLEYLPYSDGLKENIILKDKAAPNSFKFILETQGLKPKALDDGSIALQDETSGETQLTLPPAYMIDQKQQISHAAKVTLSSSDKPNQFILDIVADLTWLNDPERSFPVIVDPIISNENITADVGANGIDTYIASNSPYKYYNSPYMTTGWDTALGATRSLIKFPLPPLPDGAIVTDSIFSLYKYTTTSEAQDLAAFRIKTAWSPLDITWDHQPEIDKDNEQTRASLITVPGSHIGWVNFNVWSIVKGWYNGGLDKNGFMVAHNQEGNPLFFYRTSNYGTNQPFLSITYITDQTGLNPYWSYANTPVGSANTDNGNFISSVVDFSLPGRGIPNSVTRTFNNRGALEGIFGKKWFSNLDMQLVDKPWGKVLLDSAGTERPFMLKSDGQTYAAPDNYPVQLYKNPDGTFTLQEINESGGYRTELPSVAFAGDGKVIRLLDGKGNTTNITRAGDKIRLTDASGRMVELTLANGTVASLKDHTGQVKVTYNYTGGFLTQVTYKDAAYGDSSLKYSWDKGQLRSMTDKNGTPYYLTYDNLNRIASVGEINLLGNPSFEAGYGTNLDSWEETVEPDYGSITEDSSTATTGKGSVHIQGSSTLYPGSTQSYLHVSQTLPIKPSTSYNLSAQLKTGALKGKAFLNTVQLDVNGTILDSTWKDTRSIALTGTKDWTKQSLSVTTQANAAYLRVYMQADHDSTHFGGDAYFDEAQLVEGAAAAEFHGHTEIGFGGDGWVTSPLGDVTQYVHNNYGNPIAVINDPVGLNSATRMTWNAADQLTSLTTPSGNTYNYKYDPLGNMEKATDPKNNKTNYEYYRNRLKTLTQADGKYVQNAWDPVSLDQQTQTDQAGNSKAYAYNAGNLTMESNLLGIADNRIYNSGFNEVDSNNQSLEWLGYAPTGSTNLTEEDPEAPYGGSRILKLNPGTNHNTYQWTGFVSVADKAKGNYILSGDIKAAGSGSTLGAVINIFWYDADKNLIEDPTPYFKVKDGEWQRYTAMDIKPPANAVYTRIMAITYQGYTGYFDNLQFEQSSQIRGYNALQNSSFVNGLSKWIRSSSYADVISEVGTINLPSTGSSYLESQTLIPIKQGEDYTLSGNLSTGPMTAASDKGASLQVLIYNQAGTYVQTFKSKIVSEKSDLAKYVVPFESPVNGTAKVRLDVTSAQGIAKFDNIRFGYGREAVTSNYDSSNNYVVSTTNQLNKTVSYANDAYGQATSVTSPTGEVIRYAYDGQERLRTVTDNAQNLTTYGLDANGNVLSVNTKAPSGTIYNQSSFVYDDKNNLKAEKNAANSIVSSYAYDANGRLTQKTNAGGSTVSLEYDPLGLLKTLRLSSNETYGFSYDLEGRRKQATVSKTPTGPILHTFDYDYDEVGNLISSIEKGSSGTFIGSITKPAGDMYSKTDQLLGFKLKYLSNPDVLYAFLYSPNKLVEKVSAAGKDTLFKYDEGSKLKLQTNPNGVEDRFDYNEGNQLIGTSAFKPGNDYKTRISSTYKYDDDGRLIEIKGQGPGSPTAKYVYNDLAGTEKLNRLTQAEITDVGTQYTLDYSYDPAGNLKSMDVPKGQVEQKNTFTYDGDNKISSINGSASNVSYDANGNLTKLTVNGKTQQYVYDAANRLISVKNEAGTVIASYTYDGDGQRLTKTVGSETITYHYFKGQLMYETSDQYADKVTARYTWTPEGKLLSIYIFRPVGGYWNYYYYHYNAHGDVVAVTDSNGNVYRQYAYDPYGNIISVKDGANVSKDMSTDEFNHAYTYAGYRYDKETGLYFLNARYYNAGIGRFLTKDTFKGRANDPQSLNRYAYAHGNPVSFVDPTGHDVGAPGMDLGVYTEYQKQGLYPTGSYSTPMPAPKNTSGNVHNANSVANANDQLLSTTALTIDGMSSAKSLLLVANKGLSKAIGKSLPVFGASTLAYGLAQDWTNYNGNNLIYAMGLTFIGATLPVIGTAFLVGVLGATTAGITFGVTSGFALSFIIPEIKSRRLKKA</sequence>
<dbReference type="InterPro" id="IPR006530">
    <property type="entry name" value="YD"/>
</dbReference>
<keyword evidence="2" id="KW-0812">Transmembrane</keyword>
<dbReference type="InterPro" id="IPR022385">
    <property type="entry name" value="Rhs_assc_core"/>
</dbReference>
<evidence type="ECO:0000313" key="6">
    <source>
        <dbReference type="EMBL" id="EHQ90105.1"/>
    </source>
</evidence>
<dbReference type="PANTHER" id="PTHR32305:SF17">
    <property type="entry name" value="TRNA NUCLEASE WAPA"/>
    <property type="match status" value="1"/>
</dbReference>
<gene>
    <name evidence="6" type="ORF">DesyoDRAFT_3061</name>
</gene>
<dbReference type="InterPro" id="IPR031325">
    <property type="entry name" value="RHS_repeat"/>
</dbReference>
<organism evidence="6 7">
    <name type="scientific">Desulfosporosinus youngiae DSM 17734</name>
    <dbReference type="NCBI Taxonomy" id="768710"/>
    <lineage>
        <taxon>Bacteria</taxon>
        <taxon>Bacillati</taxon>
        <taxon>Bacillota</taxon>
        <taxon>Clostridia</taxon>
        <taxon>Eubacteriales</taxon>
        <taxon>Desulfitobacteriaceae</taxon>
        <taxon>Desulfosporosinus</taxon>
    </lineage>
</organism>
<reference evidence="6 7" key="1">
    <citation type="submission" date="2011-11" db="EMBL/GenBank/DDBJ databases">
        <title>The Noncontiguous Finished genome of Desulfosporosinus youngiae DSM 17734.</title>
        <authorList>
            <consortium name="US DOE Joint Genome Institute (JGI-PGF)"/>
            <person name="Lucas S."/>
            <person name="Han J."/>
            <person name="Lapidus A."/>
            <person name="Cheng J.-F."/>
            <person name="Goodwin L."/>
            <person name="Pitluck S."/>
            <person name="Peters L."/>
            <person name="Ovchinnikova G."/>
            <person name="Lu M."/>
            <person name="Land M.L."/>
            <person name="Hauser L."/>
            <person name="Pester M."/>
            <person name="Spring S."/>
            <person name="Ollivier B."/>
            <person name="Rattei T."/>
            <person name="Klenk H.-P."/>
            <person name="Wagner M."/>
            <person name="Loy A."/>
            <person name="Woyke T.J."/>
        </authorList>
    </citation>
    <scope>NUCLEOTIDE SEQUENCE [LARGE SCALE GENOMIC DNA]</scope>
    <source>
        <strain evidence="6 7">DSM 17734</strain>
    </source>
</reference>
<feature type="transmembrane region" description="Helical" evidence="2">
    <location>
        <begin position="2053"/>
        <end position="2071"/>
    </location>
</feature>
<dbReference type="InterPro" id="IPR050708">
    <property type="entry name" value="T6SS_VgrG/RHS"/>
</dbReference>
<feature type="transmembrane region" description="Helical" evidence="2">
    <location>
        <begin position="2083"/>
        <end position="2103"/>
    </location>
</feature>
<dbReference type="Gene3D" id="2.180.10.10">
    <property type="entry name" value="RHS repeat-associated core"/>
    <property type="match status" value="2"/>
</dbReference>
<evidence type="ECO:0000259" key="5">
    <source>
        <dbReference type="Pfam" id="PF25023"/>
    </source>
</evidence>